<name>A0A6G1JKA6_9PLEO</name>
<sequence>MAPGYNSDFVRLLCASETSRQEYKRTYCTTQDNITQRLESFSISELPKTFQDAVKVTRELGVLYLWIDSLCIIQHGDNGEDWKHQSSQMESVFSHAYCIIAATAAVDSNAGFLERDVHTEYVYVQDASGKQFYISTDIDNFDNDVEEATLNTRAWVMHEGLLARRTIYLGPIRRILLLSPYRDSYFTIDPDFPSRFLSSGKRRILDCISSLFQDYSKRNLTVPTDRCVAIYGLEDRIAGALKCQSRYGIFQKYLHRNLLWQAPNDKMKKIAYDHHVPSWSWMAYSGGIQFMDIPLGTVDWIDHLRFDEECECDHAIFSNLWKFQNCTMGLYEAQYAILDSFGEKRGWIQYDVEGGKDHRKEQCVVVGRKSHDGIEEYYVLVVSPTSVDGEYRRVGIGLIQSDCVVGQRINVRVV</sequence>
<evidence type="ECO:0000313" key="3">
    <source>
        <dbReference type="Proteomes" id="UP000799291"/>
    </source>
</evidence>
<protein>
    <submittedName>
        <fullName evidence="2">HET-domain-containing protein</fullName>
    </submittedName>
</protein>
<keyword evidence="3" id="KW-1185">Reference proteome</keyword>
<dbReference type="Proteomes" id="UP000799291">
    <property type="component" value="Unassembled WGS sequence"/>
</dbReference>
<gene>
    <name evidence="2" type="ORF">K458DRAFT_455085</name>
</gene>
<dbReference type="EMBL" id="MU005570">
    <property type="protein sequence ID" value="KAF2690916.1"/>
    <property type="molecule type" value="Genomic_DNA"/>
</dbReference>
<accession>A0A6G1JKA6</accession>
<dbReference type="Pfam" id="PF06985">
    <property type="entry name" value="HET"/>
    <property type="match status" value="1"/>
</dbReference>
<evidence type="ECO:0000259" key="1">
    <source>
        <dbReference type="Pfam" id="PF06985"/>
    </source>
</evidence>
<feature type="domain" description="Heterokaryon incompatibility" evidence="1">
    <location>
        <begin position="32"/>
        <end position="159"/>
    </location>
</feature>
<dbReference type="AlphaFoldDB" id="A0A6G1JKA6"/>
<proteinExistence type="predicted"/>
<dbReference type="PANTHER" id="PTHR33112">
    <property type="entry name" value="DOMAIN PROTEIN, PUTATIVE-RELATED"/>
    <property type="match status" value="1"/>
</dbReference>
<reference evidence="2" key="1">
    <citation type="journal article" date="2020" name="Stud. Mycol.">
        <title>101 Dothideomycetes genomes: a test case for predicting lifestyles and emergence of pathogens.</title>
        <authorList>
            <person name="Haridas S."/>
            <person name="Albert R."/>
            <person name="Binder M."/>
            <person name="Bloem J."/>
            <person name="Labutti K."/>
            <person name="Salamov A."/>
            <person name="Andreopoulos B."/>
            <person name="Baker S."/>
            <person name="Barry K."/>
            <person name="Bills G."/>
            <person name="Bluhm B."/>
            <person name="Cannon C."/>
            <person name="Castanera R."/>
            <person name="Culley D."/>
            <person name="Daum C."/>
            <person name="Ezra D."/>
            <person name="Gonzalez J."/>
            <person name="Henrissat B."/>
            <person name="Kuo A."/>
            <person name="Liang C."/>
            <person name="Lipzen A."/>
            <person name="Lutzoni F."/>
            <person name="Magnuson J."/>
            <person name="Mondo S."/>
            <person name="Nolan M."/>
            <person name="Ohm R."/>
            <person name="Pangilinan J."/>
            <person name="Park H.-J."/>
            <person name="Ramirez L."/>
            <person name="Alfaro M."/>
            <person name="Sun H."/>
            <person name="Tritt A."/>
            <person name="Yoshinaga Y."/>
            <person name="Zwiers L.-H."/>
            <person name="Turgeon B."/>
            <person name="Goodwin S."/>
            <person name="Spatafora J."/>
            <person name="Crous P."/>
            <person name="Grigoriev I."/>
        </authorList>
    </citation>
    <scope>NUCLEOTIDE SEQUENCE</scope>
    <source>
        <strain evidence="2">CBS 122367</strain>
    </source>
</reference>
<dbReference type="PANTHER" id="PTHR33112:SF10">
    <property type="entry name" value="TOL"/>
    <property type="match status" value="1"/>
</dbReference>
<organism evidence="2 3">
    <name type="scientific">Lentithecium fluviatile CBS 122367</name>
    <dbReference type="NCBI Taxonomy" id="1168545"/>
    <lineage>
        <taxon>Eukaryota</taxon>
        <taxon>Fungi</taxon>
        <taxon>Dikarya</taxon>
        <taxon>Ascomycota</taxon>
        <taxon>Pezizomycotina</taxon>
        <taxon>Dothideomycetes</taxon>
        <taxon>Pleosporomycetidae</taxon>
        <taxon>Pleosporales</taxon>
        <taxon>Massarineae</taxon>
        <taxon>Lentitheciaceae</taxon>
        <taxon>Lentithecium</taxon>
    </lineage>
</organism>
<evidence type="ECO:0000313" key="2">
    <source>
        <dbReference type="EMBL" id="KAF2690916.1"/>
    </source>
</evidence>
<dbReference type="OrthoDB" id="4161196at2759"/>
<dbReference type="InterPro" id="IPR010730">
    <property type="entry name" value="HET"/>
</dbReference>